<accession>Q0UEI0</accession>
<feature type="chain" id="PRO_5004177948" evidence="2">
    <location>
        <begin position="25"/>
        <end position="463"/>
    </location>
</feature>
<feature type="region of interest" description="Disordered" evidence="1">
    <location>
        <begin position="73"/>
        <end position="94"/>
    </location>
</feature>
<dbReference type="RefSeq" id="XP_001800120.1">
    <property type="nucleotide sequence ID" value="XM_001800068.1"/>
</dbReference>
<keyword evidence="2" id="KW-0732">Signal</keyword>
<feature type="compositionally biased region" description="Basic residues" evidence="1">
    <location>
        <begin position="373"/>
        <end position="390"/>
    </location>
</feature>
<dbReference type="EMBL" id="CH445339">
    <property type="protein sequence ID" value="EAT83099.2"/>
    <property type="molecule type" value="Genomic_DNA"/>
</dbReference>
<feature type="compositionally biased region" description="Basic and acidic residues" evidence="1">
    <location>
        <begin position="397"/>
        <end position="445"/>
    </location>
</feature>
<dbReference type="GeneID" id="5977025"/>
<evidence type="ECO:0000256" key="1">
    <source>
        <dbReference type="SAM" id="MobiDB-lite"/>
    </source>
</evidence>
<feature type="region of interest" description="Disordered" evidence="1">
    <location>
        <begin position="370"/>
        <end position="447"/>
    </location>
</feature>
<dbReference type="KEGG" id="pno:SNOG_09834"/>
<organism evidence="3 4">
    <name type="scientific">Phaeosphaeria nodorum (strain SN15 / ATCC MYA-4574 / FGSC 10173)</name>
    <name type="common">Glume blotch fungus</name>
    <name type="synonym">Parastagonospora nodorum</name>
    <dbReference type="NCBI Taxonomy" id="321614"/>
    <lineage>
        <taxon>Eukaryota</taxon>
        <taxon>Fungi</taxon>
        <taxon>Dikarya</taxon>
        <taxon>Ascomycota</taxon>
        <taxon>Pezizomycotina</taxon>
        <taxon>Dothideomycetes</taxon>
        <taxon>Pleosporomycetidae</taxon>
        <taxon>Pleosporales</taxon>
        <taxon>Pleosporineae</taxon>
        <taxon>Phaeosphaeriaceae</taxon>
        <taxon>Parastagonospora</taxon>
    </lineage>
</organism>
<protein>
    <submittedName>
        <fullName evidence="3">Uncharacterized protein</fullName>
    </submittedName>
</protein>
<dbReference type="AlphaFoldDB" id="Q0UEI0"/>
<dbReference type="VEuPathDB" id="FungiDB:JI435_098340"/>
<dbReference type="InParanoid" id="Q0UEI0"/>
<evidence type="ECO:0000256" key="2">
    <source>
        <dbReference type="SAM" id="SignalP"/>
    </source>
</evidence>
<evidence type="ECO:0000313" key="3">
    <source>
        <dbReference type="EMBL" id="EAT83099.2"/>
    </source>
</evidence>
<proteinExistence type="predicted"/>
<reference evidence="4" key="1">
    <citation type="journal article" date="2007" name="Plant Cell">
        <title>Dothideomycete-plant interactions illuminated by genome sequencing and EST analysis of the wheat pathogen Stagonospora nodorum.</title>
        <authorList>
            <person name="Hane J.K."/>
            <person name="Lowe R.G."/>
            <person name="Solomon P.S."/>
            <person name="Tan K.C."/>
            <person name="Schoch C.L."/>
            <person name="Spatafora J.W."/>
            <person name="Crous P.W."/>
            <person name="Kodira C."/>
            <person name="Birren B.W."/>
            <person name="Galagan J.E."/>
            <person name="Torriani S.F."/>
            <person name="McDonald B.A."/>
            <person name="Oliver R.P."/>
        </authorList>
    </citation>
    <scope>NUCLEOTIDE SEQUENCE [LARGE SCALE GENOMIC DNA]</scope>
    <source>
        <strain evidence="4">SN15 / ATCC MYA-4574 / FGSC 10173</strain>
    </source>
</reference>
<gene>
    <name evidence="3" type="ORF">SNOG_09834</name>
</gene>
<dbReference type="eggNOG" id="ENOG502R8WF">
    <property type="taxonomic scope" value="Eukaryota"/>
</dbReference>
<feature type="compositionally biased region" description="Low complexity" evidence="1">
    <location>
        <begin position="73"/>
        <end position="89"/>
    </location>
</feature>
<name>Q0UEI0_PHANO</name>
<evidence type="ECO:0000313" key="4">
    <source>
        <dbReference type="Proteomes" id="UP000001055"/>
    </source>
</evidence>
<sequence length="463" mass="49701">MYIKTLLTGFAIMAWLSLMNPTAATSTMSASSTSIDFNTLLDGSLGFFPSTWLVSKAALLELNNADVEKRALTAPSASTELPSPEPSSLDRTPKENGAVMATFISGMLVPAFFNVKDNGMAGGICRSLMTSAGSMTAAVIGQEAAKDIYGNNSTNSQFEQGVIPGSFIGSVIGNGAGHALSRTLCKRILPEFGPWLKSVDGPKATTAKLLTEALPQILTKQLEGLGVQPARALSFATELTDTIKIADTMTLSDAFKFLEQQTVSTAAELATVSRPVLDAMAQLTSASVEALQDIAPSANQVAQQVTGAMRVAEDLRAATDSLRNGAQKASDFVRQGLHEEAKAAFDGASSAAKSVVSDLFHLIPLPGSPEAHHTKHVTKTHWKTKTKTKTHTVPATREVEKTKYNHFVGHKDNSGYDDDHGLYHQDKNDHKHEDSEDNRTKDQNSHDYLNNIHYNTIGIWNAN</sequence>
<dbReference type="Proteomes" id="UP000001055">
    <property type="component" value="Unassembled WGS sequence"/>
</dbReference>
<dbReference type="HOGENOM" id="CLU_590659_0_0_1"/>
<feature type="signal peptide" evidence="2">
    <location>
        <begin position="1"/>
        <end position="24"/>
    </location>
</feature>